<dbReference type="AlphaFoldDB" id="A0A366KB38"/>
<evidence type="ECO:0008006" key="3">
    <source>
        <dbReference type="Google" id="ProtNLM"/>
    </source>
</evidence>
<dbReference type="Proteomes" id="UP000252345">
    <property type="component" value="Unassembled WGS sequence"/>
</dbReference>
<dbReference type="RefSeq" id="WP_113853888.1">
    <property type="nucleotide sequence ID" value="NZ_PDCH01000015.1"/>
</dbReference>
<organism evidence="1 2">
    <name type="scientific">Bifidobacterium xylocopae</name>
    <dbReference type="NCBI Taxonomy" id="2493119"/>
    <lineage>
        <taxon>Bacteria</taxon>
        <taxon>Bacillati</taxon>
        <taxon>Actinomycetota</taxon>
        <taxon>Actinomycetes</taxon>
        <taxon>Bifidobacteriales</taxon>
        <taxon>Bifidobacteriaceae</taxon>
        <taxon>Bifidobacterium</taxon>
    </lineage>
</organism>
<dbReference type="EMBL" id="PDCH01000015">
    <property type="protein sequence ID" value="RBP98946.1"/>
    <property type="molecule type" value="Genomic_DNA"/>
</dbReference>
<evidence type="ECO:0000313" key="1">
    <source>
        <dbReference type="EMBL" id="RBP98946.1"/>
    </source>
</evidence>
<keyword evidence="2" id="KW-1185">Reference proteome</keyword>
<protein>
    <recommendedName>
        <fullName evidence="3">DUF4235 domain-containing protein</fullName>
    </recommendedName>
</protein>
<comment type="caution">
    <text evidence="1">The sequence shown here is derived from an EMBL/GenBank/DDBJ whole genome shotgun (WGS) entry which is preliminary data.</text>
</comment>
<sequence>MSQADGHDMSATADSAVAKFHAIDEKVDAMRSQVNADPDSLGDKLLKFALPSLAGLLAGKLFKSVWDSRNTARNNGIEQHDDGQEQESMVASLVFAALSAALTAVVSELSDRGSQALVSRRHRRS</sequence>
<proteinExistence type="predicted"/>
<accession>A0A366KB38</accession>
<gene>
    <name evidence="1" type="ORF">CRD59_06535</name>
</gene>
<dbReference type="OrthoDB" id="3240197at2"/>
<dbReference type="Pfam" id="PF14019">
    <property type="entry name" value="DUF4235"/>
    <property type="match status" value="1"/>
</dbReference>
<dbReference type="InterPro" id="IPR025329">
    <property type="entry name" value="DUF4235"/>
</dbReference>
<evidence type="ECO:0000313" key="2">
    <source>
        <dbReference type="Proteomes" id="UP000252345"/>
    </source>
</evidence>
<name>A0A366KB38_9BIFI</name>
<reference evidence="1 2" key="1">
    <citation type="submission" date="2017-10" db="EMBL/GenBank/DDBJ databases">
        <title>Bifidobacterium xylocopum sp. nov. and Bifidobacterium aemilianum sp. nov., from the carpenter bee (Xylocopa violacea) digestive tract.</title>
        <authorList>
            <person name="Alberoni D."/>
            <person name="Baffoni L."/>
            <person name="Di Gioia D."/>
            <person name="Gaggia F."/>
            <person name="Biavati B."/>
        </authorList>
    </citation>
    <scope>NUCLEOTIDE SEQUENCE [LARGE SCALE GENOMIC DNA]</scope>
    <source>
        <strain evidence="1 2">XV2</strain>
    </source>
</reference>